<dbReference type="AlphaFoldDB" id="M1GMT9"/>
<evidence type="ECO:0000313" key="1">
    <source>
        <dbReference type="EMBL" id="AGE14601.1"/>
    </source>
</evidence>
<gene>
    <name evidence="1" type="primary">orf125</name>
</gene>
<keyword evidence="1" id="KW-0496">Mitochondrion</keyword>
<protein>
    <submittedName>
        <fullName evidence="1">Uncharacterized protein</fullName>
    </submittedName>
</protein>
<dbReference type="RefSeq" id="YP_007475381.1">
    <property type="nucleotide sequence ID" value="NC_020353.1"/>
</dbReference>
<dbReference type="EMBL" id="KC285586">
    <property type="protein sequence ID" value="AGE14595.1"/>
    <property type="molecule type" value="Genomic_DNA"/>
</dbReference>
<name>M1GMT9_9BASI</name>
<accession>M1GMT9</accession>
<organism evidence="1">
    <name type="scientific">Microbotryum lychnidis-dioicae</name>
    <dbReference type="NCBI Taxonomy" id="288795"/>
    <lineage>
        <taxon>Eukaryota</taxon>
        <taxon>Fungi</taxon>
        <taxon>Dikarya</taxon>
        <taxon>Basidiomycota</taxon>
        <taxon>Pucciniomycotina</taxon>
        <taxon>Microbotryomycetes</taxon>
        <taxon>Microbotryales</taxon>
        <taxon>Microbotryaceae</taxon>
        <taxon>Microbotryum</taxon>
    </lineage>
</organism>
<dbReference type="EMBL" id="KC285586">
    <property type="protein sequence ID" value="AGE14601.1"/>
    <property type="molecule type" value="Genomic_DNA"/>
</dbReference>
<reference evidence="1" key="1">
    <citation type="submission" date="2012-12" db="EMBL/GenBank/DDBJ databases">
        <authorList>
            <person name="Lang B.F."/>
        </authorList>
    </citation>
    <scope>NUCLEOTIDE SEQUENCE</scope>
    <source>
        <strain evidence="1">MvSl135HT1</strain>
    </source>
</reference>
<geneLocation type="mitochondrion" evidence="1"/>
<dbReference type="GeneID" id="14658460"/>
<dbReference type="RefSeq" id="YP_007475387.1">
    <property type="nucleotide sequence ID" value="NC_020353.1"/>
</dbReference>
<proteinExistence type="predicted"/>
<sequence length="125" mass="13690">MILLLTVLSNSEPTNVVLHNAVTGELIKTMSLKAKKVPLKEVLLAMGTSFSGNKLYLHHLYCKTWALSYLSLLGCEVISYKNNSQLPSPANNLQAVLMGLSKLSPEKFEDAVKTLNDATSTLIKK</sequence>
<dbReference type="GeneID" id="14658454"/>